<evidence type="ECO:0000256" key="1">
    <source>
        <dbReference type="SAM" id="MobiDB-lite"/>
    </source>
</evidence>
<proteinExistence type="predicted"/>
<dbReference type="EMBL" id="LSSK01000657">
    <property type="protein sequence ID" value="OMH82477.1"/>
    <property type="molecule type" value="Genomic_DNA"/>
</dbReference>
<comment type="caution">
    <text evidence="2">The sequence shown here is derived from an EMBL/GenBank/DDBJ whole genome shotgun (WGS) entry which is preliminary data.</text>
</comment>
<evidence type="ECO:0000313" key="3">
    <source>
        <dbReference type="Proteomes" id="UP000188320"/>
    </source>
</evidence>
<dbReference type="AlphaFoldDB" id="A0A1R1PND2"/>
<protein>
    <submittedName>
        <fullName evidence="2">Uncharacterized protein</fullName>
    </submittedName>
</protein>
<feature type="compositionally biased region" description="Polar residues" evidence="1">
    <location>
        <begin position="42"/>
        <end position="57"/>
    </location>
</feature>
<accession>A0A1R1PND2</accession>
<organism evidence="2 3">
    <name type="scientific">Zancudomyces culisetae</name>
    <name type="common">Gut fungus</name>
    <name type="synonym">Smittium culisetae</name>
    <dbReference type="NCBI Taxonomy" id="1213189"/>
    <lineage>
        <taxon>Eukaryota</taxon>
        <taxon>Fungi</taxon>
        <taxon>Fungi incertae sedis</taxon>
        <taxon>Zoopagomycota</taxon>
        <taxon>Kickxellomycotina</taxon>
        <taxon>Harpellomycetes</taxon>
        <taxon>Harpellales</taxon>
        <taxon>Legeriomycetaceae</taxon>
        <taxon>Zancudomyces</taxon>
    </lineage>
</organism>
<reference evidence="3" key="1">
    <citation type="submission" date="2017-01" db="EMBL/GenBank/DDBJ databases">
        <authorList>
            <person name="Wang Y."/>
            <person name="White M."/>
            <person name="Kvist S."/>
            <person name="Moncalvo J.-M."/>
        </authorList>
    </citation>
    <scope>NUCLEOTIDE SEQUENCE [LARGE SCALE GENOMIC DNA]</scope>
    <source>
        <strain evidence="3">COL-18-3</strain>
    </source>
</reference>
<dbReference type="Proteomes" id="UP000188320">
    <property type="component" value="Unassembled WGS sequence"/>
</dbReference>
<sequence>MTAINVHTECPIIVPNVTLHTSCDAPRAIIASCERSPHSARKTSTNTSTNIGDSNRTNRLRTGVSTLVRSLTLRCSTGSSLSVVVRNPDTLAALLSPSFSCVSFPLIPSPCFSS</sequence>
<keyword evidence="3" id="KW-1185">Reference proteome</keyword>
<gene>
    <name evidence="2" type="ORF">AX774_g4046</name>
</gene>
<feature type="region of interest" description="Disordered" evidence="1">
    <location>
        <begin position="36"/>
        <end position="58"/>
    </location>
</feature>
<evidence type="ECO:0000313" key="2">
    <source>
        <dbReference type="EMBL" id="OMH82477.1"/>
    </source>
</evidence>
<name>A0A1R1PND2_ZANCU</name>